<dbReference type="PANTHER" id="PTHR43847">
    <property type="entry name" value="BLL3993 PROTEIN"/>
    <property type="match status" value="1"/>
</dbReference>
<comment type="caution">
    <text evidence="6">The sequence shown here is derived from an EMBL/GenBank/DDBJ whole genome shotgun (WGS) entry which is preliminary data.</text>
</comment>
<dbReference type="RefSeq" id="WP_374036372.1">
    <property type="nucleotide sequence ID" value="NZ_CP169082.1"/>
</dbReference>
<feature type="transmembrane region" description="Helical" evidence="5">
    <location>
        <begin position="51"/>
        <end position="70"/>
    </location>
</feature>
<dbReference type="GO" id="GO:0032259">
    <property type="term" value="P:methylation"/>
    <property type="evidence" value="ECO:0007669"/>
    <property type="project" value="UniProtKB-KW"/>
</dbReference>
<dbReference type="EC" id="2.1.1.334" evidence="6"/>
<dbReference type="InterPro" id="IPR052527">
    <property type="entry name" value="Metal_cation-efflux_comp"/>
</dbReference>
<reference evidence="7" key="1">
    <citation type="journal article" date="2019" name="Int. J. Syst. Evol. Microbiol.">
        <title>The Global Catalogue of Microorganisms (GCM) 10K type strain sequencing project: providing services to taxonomists for standard genome sequencing and annotation.</title>
        <authorList>
            <consortium name="The Broad Institute Genomics Platform"/>
            <consortium name="The Broad Institute Genome Sequencing Center for Infectious Disease"/>
            <person name="Wu L."/>
            <person name="Ma J."/>
        </authorList>
    </citation>
    <scope>NUCLEOTIDE SEQUENCE [LARGE SCALE GENOMIC DNA]</scope>
    <source>
        <strain evidence="7">JCM 12125</strain>
    </source>
</reference>
<dbReference type="Pfam" id="PF04191">
    <property type="entry name" value="PEMT"/>
    <property type="match status" value="1"/>
</dbReference>
<comment type="subcellular location">
    <subcellularLocation>
        <location evidence="1">Endomembrane system</location>
        <topology evidence="1">Multi-pass membrane protein</topology>
    </subcellularLocation>
</comment>
<dbReference type="EC" id="2.1.1.100" evidence="6"/>
<dbReference type="GO" id="GO:0004671">
    <property type="term" value="F:protein C-terminal S-isoprenylcysteine carboxyl O-methyltransferase activity"/>
    <property type="evidence" value="ECO:0007669"/>
    <property type="project" value="UniProtKB-EC"/>
</dbReference>
<keyword evidence="4 5" id="KW-0472">Membrane</keyword>
<evidence type="ECO:0000256" key="2">
    <source>
        <dbReference type="ARBA" id="ARBA00022692"/>
    </source>
</evidence>
<evidence type="ECO:0000256" key="1">
    <source>
        <dbReference type="ARBA" id="ARBA00004127"/>
    </source>
</evidence>
<dbReference type="EMBL" id="JBHSLF010000001">
    <property type="protein sequence ID" value="MFC5342300.1"/>
    <property type="molecule type" value="Genomic_DNA"/>
</dbReference>
<keyword evidence="6" id="KW-0489">Methyltransferase</keyword>
<keyword evidence="2 5" id="KW-0812">Transmembrane</keyword>
<gene>
    <name evidence="6" type="ORF">ACFPIE_00115</name>
</gene>
<name>A0ABW0FKK8_9CAUL</name>
<protein>
    <submittedName>
        <fullName evidence="6">Methyltransferase family protein</fullName>
        <ecNumber evidence="6">2.1.1.100</ecNumber>
        <ecNumber evidence="6">2.1.1.334</ecNumber>
    </submittedName>
</protein>
<dbReference type="PANTHER" id="PTHR43847:SF1">
    <property type="entry name" value="BLL3993 PROTEIN"/>
    <property type="match status" value="1"/>
</dbReference>
<accession>A0ABW0FKK8</accession>
<keyword evidence="3 5" id="KW-1133">Transmembrane helix</keyword>
<keyword evidence="7" id="KW-1185">Reference proteome</keyword>
<evidence type="ECO:0000256" key="4">
    <source>
        <dbReference type="ARBA" id="ARBA00023136"/>
    </source>
</evidence>
<evidence type="ECO:0000313" key="7">
    <source>
        <dbReference type="Proteomes" id="UP001596152"/>
    </source>
</evidence>
<dbReference type="Gene3D" id="1.20.120.1630">
    <property type="match status" value="1"/>
</dbReference>
<evidence type="ECO:0000313" key="6">
    <source>
        <dbReference type="EMBL" id="MFC5342300.1"/>
    </source>
</evidence>
<dbReference type="Proteomes" id="UP001596152">
    <property type="component" value="Unassembled WGS sequence"/>
</dbReference>
<organism evidence="6 7">
    <name type="scientific">Brevundimonas staleyi</name>
    <dbReference type="NCBI Taxonomy" id="74326"/>
    <lineage>
        <taxon>Bacteria</taxon>
        <taxon>Pseudomonadati</taxon>
        <taxon>Pseudomonadota</taxon>
        <taxon>Alphaproteobacteria</taxon>
        <taxon>Caulobacterales</taxon>
        <taxon>Caulobacteraceae</taxon>
        <taxon>Brevundimonas</taxon>
    </lineage>
</organism>
<proteinExistence type="predicted"/>
<sequence>MTVSTSNFDLQRVQKIRKWALGLALLAAVALAFVTTTWWGEGHFHEAMESFGLGAVVISIVGRAWCSLYIGGRKKAEIVSTGPYSISRNPLYLFSYVGAFGVGAQTGSLTLALLFVAIALLVFHFTIKREEAWLSNQFGAAYDDYRARTPRLGPDFSKWRDEPELNVRPQFFLTTLRDGLVFFLAVPIFEGVDWAQAAGWLPVLVKLP</sequence>
<dbReference type="InterPro" id="IPR007318">
    <property type="entry name" value="Phopholipid_MeTrfase"/>
</dbReference>
<keyword evidence="6" id="KW-0808">Transferase</keyword>
<evidence type="ECO:0000256" key="3">
    <source>
        <dbReference type="ARBA" id="ARBA00022989"/>
    </source>
</evidence>
<evidence type="ECO:0000256" key="5">
    <source>
        <dbReference type="SAM" id="Phobius"/>
    </source>
</evidence>
<feature type="transmembrane region" description="Helical" evidence="5">
    <location>
        <begin position="91"/>
        <end position="123"/>
    </location>
</feature>
<feature type="transmembrane region" description="Helical" evidence="5">
    <location>
        <begin position="20"/>
        <end position="39"/>
    </location>
</feature>